<dbReference type="AlphaFoldDB" id="A0A9W6PNN4"/>
<evidence type="ECO:0000313" key="7">
    <source>
        <dbReference type="Proteomes" id="UP001165143"/>
    </source>
</evidence>
<feature type="transmembrane region" description="Helical" evidence="5">
    <location>
        <begin position="30"/>
        <end position="50"/>
    </location>
</feature>
<proteinExistence type="predicted"/>
<gene>
    <name evidence="6" type="ORF">Kpho01_61390</name>
</gene>
<protein>
    <submittedName>
        <fullName evidence="6">Uncharacterized protein</fullName>
    </submittedName>
</protein>
<keyword evidence="3 5" id="KW-1133">Transmembrane helix</keyword>
<dbReference type="SUPFAM" id="SSF161111">
    <property type="entry name" value="Cation efflux protein transmembrane domain-like"/>
    <property type="match status" value="1"/>
</dbReference>
<evidence type="ECO:0000256" key="5">
    <source>
        <dbReference type="SAM" id="Phobius"/>
    </source>
</evidence>
<organism evidence="6 7">
    <name type="scientific">Kitasatospora phosalacinea</name>
    <dbReference type="NCBI Taxonomy" id="2065"/>
    <lineage>
        <taxon>Bacteria</taxon>
        <taxon>Bacillati</taxon>
        <taxon>Actinomycetota</taxon>
        <taxon>Actinomycetes</taxon>
        <taxon>Kitasatosporales</taxon>
        <taxon>Streptomycetaceae</taxon>
        <taxon>Kitasatospora</taxon>
    </lineage>
</organism>
<keyword evidence="4 5" id="KW-0472">Membrane</keyword>
<sequence length="116" mass="12329">MGFLAESRSRQEPILSLAVPHMEELAMSHFLLHFLLLGLPGLVVAAALGVMVRRTVKRRGRLVVRADLVIVGTVVIAVVAILGYGLHWGPDGIAAVVAGAAVWLAPFVVRDSRDGA</sequence>
<evidence type="ECO:0000256" key="2">
    <source>
        <dbReference type="ARBA" id="ARBA00022692"/>
    </source>
</evidence>
<dbReference type="Proteomes" id="UP001165143">
    <property type="component" value="Unassembled WGS sequence"/>
</dbReference>
<evidence type="ECO:0000313" key="6">
    <source>
        <dbReference type="EMBL" id="GLW58128.1"/>
    </source>
</evidence>
<keyword evidence="2 5" id="KW-0812">Transmembrane</keyword>
<comment type="subcellular location">
    <subcellularLocation>
        <location evidence="1">Membrane</location>
        <topology evidence="1">Multi-pass membrane protein</topology>
    </subcellularLocation>
</comment>
<dbReference type="InterPro" id="IPR027469">
    <property type="entry name" value="Cation_efflux_TMD_sf"/>
</dbReference>
<comment type="caution">
    <text evidence="6">The sequence shown here is derived from an EMBL/GenBank/DDBJ whole genome shotgun (WGS) entry which is preliminary data.</text>
</comment>
<accession>A0A9W6PNN4</accession>
<name>A0A9W6PNN4_9ACTN</name>
<reference evidence="6" key="1">
    <citation type="submission" date="2023-02" db="EMBL/GenBank/DDBJ databases">
        <title>Kitasatospora phosalacinea NBRC 14362.</title>
        <authorList>
            <person name="Ichikawa N."/>
            <person name="Sato H."/>
            <person name="Tonouchi N."/>
        </authorList>
    </citation>
    <scope>NUCLEOTIDE SEQUENCE</scope>
    <source>
        <strain evidence="6">NBRC 14362</strain>
    </source>
</reference>
<evidence type="ECO:0000256" key="1">
    <source>
        <dbReference type="ARBA" id="ARBA00004141"/>
    </source>
</evidence>
<dbReference type="GO" id="GO:0016020">
    <property type="term" value="C:membrane"/>
    <property type="evidence" value="ECO:0007669"/>
    <property type="project" value="UniProtKB-SubCell"/>
</dbReference>
<feature type="transmembrane region" description="Helical" evidence="5">
    <location>
        <begin position="62"/>
        <end position="86"/>
    </location>
</feature>
<dbReference type="EMBL" id="BSRX01000047">
    <property type="protein sequence ID" value="GLW58128.1"/>
    <property type="molecule type" value="Genomic_DNA"/>
</dbReference>
<feature type="transmembrane region" description="Helical" evidence="5">
    <location>
        <begin position="92"/>
        <end position="109"/>
    </location>
</feature>
<evidence type="ECO:0000256" key="3">
    <source>
        <dbReference type="ARBA" id="ARBA00022989"/>
    </source>
</evidence>
<evidence type="ECO:0000256" key="4">
    <source>
        <dbReference type="ARBA" id="ARBA00023136"/>
    </source>
</evidence>